<organism evidence="2 3">
    <name type="scientific">Ranitomeya imitator</name>
    <name type="common">mimic poison frog</name>
    <dbReference type="NCBI Taxonomy" id="111125"/>
    <lineage>
        <taxon>Eukaryota</taxon>
        <taxon>Metazoa</taxon>
        <taxon>Chordata</taxon>
        <taxon>Craniata</taxon>
        <taxon>Vertebrata</taxon>
        <taxon>Euteleostomi</taxon>
        <taxon>Amphibia</taxon>
        <taxon>Batrachia</taxon>
        <taxon>Anura</taxon>
        <taxon>Neobatrachia</taxon>
        <taxon>Hyloidea</taxon>
        <taxon>Dendrobatidae</taxon>
        <taxon>Dendrobatinae</taxon>
        <taxon>Ranitomeya</taxon>
    </lineage>
</organism>
<proteinExistence type="predicted"/>
<feature type="non-terminal residue" evidence="2">
    <location>
        <position position="60"/>
    </location>
</feature>
<dbReference type="Proteomes" id="UP001176940">
    <property type="component" value="Unassembled WGS sequence"/>
</dbReference>
<accession>A0ABN9LSY4</accession>
<dbReference type="Pfam" id="PF00651">
    <property type="entry name" value="BTB"/>
    <property type="match status" value="1"/>
</dbReference>
<dbReference type="SUPFAM" id="SSF54695">
    <property type="entry name" value="POZ domain"/>
    <property type="match status" value="1"/>
</dbReference>
<feature type="domain" description="BTB" evidence="1">
    <location>
        <begin position="29"/>
        <end position="60"/>
    </location>
</feature>
<name>A0ABN9LSY4_9NEOB</name>
<protein>
    <recommendedName>
        <fullName evidence="1">BTB domain-containing protein</fullName>
    </recommendedName>
</protein>
<keyword evidence="3" id="KW-1185">Reference proteome</keyword>
<comment type="caution">
    <text evidence="2">The sequence shown here is derived from an EMBL/GenBank/DDBJ whole genome shotgun (WGS) entry which is preliminary data.</text>
</comment>
<sequence length="60" mass="6841">MDEELDYSCCLKKIHPRAKNKKSSTRSYQTFPCHRGVLSANSSYFRAMFGGKPRRAISAL</sequence>
<dbReference type="InterPro" id="IPR000210">
    <property type="entry name" value="BTB/POZ_dom"/>
</dbReference>
<evidence type="ECO:0000313" key="2">
    <source>
        <dbReference type="EMBL" id="CAJ0946795.1"/>
    </source>
</evidence>
<gene>
    <name evidence="2" type="ORF">RIMI_LOCUS11443172</name>
</gene>
<reference evidence="2" key="1">
    <citation type="submission" date="2023-07" db="EMBL/GenBank/DDBJ databases">
        <authorList>
            <person name="Stuckert A."/>
        </authorList>
    </citation>
    <scope>NUCLEOTIDE SEQUENCE</scope>
</reference>
<evidence type="ECO:0000259" key="1">
    <source>
        <dbReference type="PROSITE" id="PS50097"/>
    </source>
</evidence>
<dbReference type="Gene3D" id="3.30.710.10">
    <property type="entry name" value="Potassium Channel Kv1.1, Chain A"/>
    <property type="match status" value="1"/>
</dbReference>
<evidence type="ECO:0000313" key="3">
    <source>
        <dbReference type="Proteomes" id="UP001176940"/>
    </source>
</evidence>
<dbReference type="EMBL" id="CAUEEQ010025897">
    <property type="protein sequence ID" value="CAJ0946795.1"/>
    <property type="molecule type" value="Genomic_DNA"/>
</dbReference>
<dbReference type="InterPro" id="IPR011333">
    <property type="entry name" value="SKP1/BTB/POZ_sf"/>
</dbReference>
<dbReference type="PROSITE" id="PS50097">
    <property type="entry name" value="BTB"/>
    <property type="match status" value="1"/>
</dbReference>